<sequence length="108" mass="11485">MTGRTVRCTVESMAYSACGLKTGDWFEVDADGLRLPDGLPFCAFAITTVLPLVNGRLDDDGADDWLASKPLVQCPDPPEALRMRLEIVQPAPAADGSASEPDQTGFTA</sequence>
<name>A0A1H3KW60_9MICO</name>
<proteinExistence type="predicted"/>
<dbReference type="NCBIfam" id="TIGR04076">
    <property type="entry name" value="TIGR04076 family protein"/>
    <property type="match status" value="1"/>
</dbReference>
<dbReference type="AlphaFoldDB" id="A0A1H3KW60"/>
<organism evidence="1 2">
    <name type="scientific">Herbiconiux ginsengi</name>
    <dbReference type="NCBI Taxonomy" id="381665"/>
    <lineage>
        <taxon>Bacteria</taxon>
        <taxon>Bacillati</taxon>
        <taxon>Actinomycetota</taxon>
        <taxon>Actinomycetes</taxon>
        <taxon>Micrococcales</taxon>
        <taxon>Microbacteriaceae</taxon>
        <taxon>Herbiconiux</taxon>
    </lineage>
</organism>
<keyword evidence="2" id="KW-1185">Reference proteome</keyword>
<dbReference type="STRING" id="381665.SAMN05216554_0721"/>
<dbReference type="EMBL" id="FNPZ01000001">
    <property type="protein sequence ID" value="SDY56361.1"/>
    <property type="molecule type" value="Genomic_DNA"/>
</dbReference>
<dbReference type="InterPro" id="IPR023811">
    <property type="entry name" value="CHP04076"/>
</dbReference>
<accession>A0A1H3KW60</accession>
<reference evidence="1 2" key="1">
    <citation type="submission" date="2016-10" db="EMBL/GenBank/DDBJ databases">
        <authorList>
            <person name="de Groot N.N."/>
        </authorList>
    </citation>
    <scope>NUCLEOTIDE SEQUENCE [LARGE SCALE GENOMIC DNA]</scope>
    <source>
        <strain evidence="1 2">CGMCC 4.3491</strain>
    </source>
</reference>
<dbReference type="RefSeq" id="WP_092548848.1">
    <property type="nucleotide sequence ID" value="NZ_FNPZ01000001.1"/>
</dbReference>
<protein>
    <submittedName>
        <fullName evidence="1">TIGR04076 family protein</fullName>
    </submittedName>
</protein>
<evidence type="ECO:0000313" key="2">
    <source>
        <dbReference type="Proteomes" id="UP000198891"/>
    </source>
</evidence>
<evidence type="ECO:0000313" key="1">
    <source>
        <dbReference type="EMBL" id="SDY56361.1"/>
    </source>
</evidence>
<dbReference type="Proteomes" id="UP000198891">
    <property type="component" value="Unassembled WGS sequence"/>
</dbReference>
<gene>
    <name evidence="1" type="ORF">SAMN05216554_0721</name>
</gene>
<dbReference type="OrthoDB" id="1178194at2"/>